<protein>
    <submittedName>
        <fullName evidence="1">Uncharacterized protein</fullName>
    </submittedName>
</protein>
<dbReference type="Proteomes" id="UP000324748">
    <property type="component" value="Unassembled WGS sequence"/>
</dbReference>
<dbReference type="OrthoDB" id="2512279at2759"/>
<sequence>MRVQLHTPIRDRTEVVINEADGDQEGELSGDTPRVPTTLHRSQRLLDGYPPAQGIISSTCLYLSHLSSFGDPKLFRSPTYLTNADAYQHENYSDFFSSTRKMGALGQLNQIIRWHLTTGVLWPRFIQLYVFETTGLGVLVARKWHPVNTTAVPSHECDSQMTVVPQSRFTPACVTLFDSRPHAHISTNTRFDLESLTDLRFATNLYVIRIIIVNEATRSLQSAND</sequence>
<dbReference type="AlphaFoldDB" id="A0A5B0LL45"/>
<gene>
    <name evidence="1" type="ORF">PGT21_010029</name>
    <name evidence="2" type="ORF">PGT21_028739</name>
</gene>
<evidence type="ECO:0000313" key="3">
    <source>
        <dbReference type="Proteomes" id="UP000324748"/>
    </source>
</evidence>
<reference evidence="1 3" key="1">
    <citation type="submission" date="2019-05" db="EMBL/GenBank/DDBJ databases">
        <title>Emergence of the Ug99 lineage of the wheat stem rust pathogen through somatic hybridization.</title>
        <authorList>
            <person name="Li F."/>
            <person name="Upadhyaya N.M."/>
            <person name="Sperschneider J."/>
            <person name="Matny O."/>
            <person name="Nguyen-Phuc H."/>
            <person name="Mago R."/>
            <person name="Raley C."/>
            <person name="Miller M.E."/>
            <person name="Silverstein K.A.T."/>
            <person name="Henningsen E."/>
            <person name="Hirsch C.D."/>
            <person name="Visser B."/>
            <person name="Pretorius Z.A."/>
            <person name="Steffenson B.J."/>
            <person name="Schwessinger B."/>
            <person name="Dodds P.N."/>
            <person name="Figueroa M."/>
        </authorList>
    </citation>
    <scope>NUCLEOTIDE SEQUENCE [LARGE SCALE GENOMIC DNA]</scope>
    <source>
        <strain evidence="1">21-0</strain>
    </source>
</reference>
<keyword evidence="3" id="KW-1185">Reference proteome</keyword>
<evidence type="ECO:0000313" key="1">
    <source>
        <dbReference type="EMBL" id="KAA1064633.1"/>
    </source>
</evidence>
<dbReference type="EMBL" id="VSWC01000197">
    <property type="protein sequence ID" value="KAA1064633.1"/>
    <property type="molecule type" value="Genomic_DNA"/>
</dbReference>
<dbReference type="EMBL" id="VSWC01000067">
    <property type="protein sequence ID" value="KAA1096789.1"/>
    <property type="molecule type" value="Genomic_DNA"/>
</dbReference>
<organism evidence="1 3">
    <name type="scientific">Puccinia graminis f. sp. tritici</name>
    <dbReference type="NCBI Taxonomy" id="56615"/>
    <lineage>
        <taxon>Eukaryota</taxon>
        <taxon>Fungi</taxon>
        <taxon>Dikarya</taxon>
        <taxon>Basidiomycota</taxon>
        <taxon>Pucciniomycotina</taxon>
        <taxon>Pucciniomycetes</taxon>
        <taxon>Pucciniales</taxon>
        <taxon>Pucciniaceae</taxon>
        <taxon>Puccinia</taxon>
    </lineage>
</organism>
<comment type="caution">
    <text evidence="1">The sequence shown here is derived from an EMBL/GenBank/DDBJ whole genome shotgun (WGS) entry which is preliminary data.</text>
</comment>
<accession>A0A5B0LL45</accession>
<name>A0A5B0LL45_PUCGR</name>
<evidence type="ECO:0000313" key="2">
    <source>
        <dbReference type="EMBL" id="KAA1096789.1"/>
    </source>
</evidence>
<proteinExistence type="predicted"/>